<gene>
    <name evidence="2" type="ORF">EPI10_005756</name>
</gene>
<accession>A0A5B6WRS0</accession>
<keyword evidence="3" id="KW-1185">Reference proteome</keyword>
<evidence type="ECO:0000313" key="3">
    <source>
        <dbReference type="Proteomes" id="UP000325315"/>
    </source>
</evidence>
<dbReference type="Proteomes" id="UP000325315">
    <property type="component" value="Unassembled WGS sequence"/>
</dbReference>
<feature type="compositionally biased region" description="Basic and acidic residues" evidence="1">
    <location>
        <begin position="124"/>
        <end position="168"/>
    </location>
</feature>
<protein>
    <submittedName>
        <fullName evidence="2">Acidic leucine-rich nuclear phosphoprotein 32 family member B-like</fullName>
    </submittedName>
</protein>
<dbReference type="AlphaFoldDB" id="A0A5B6WRS0"/>
<feature type="region of interest" description="Disordered" evidence="1">
    <location>
        <begin position="118"/>
        <end position="181"/>
    </location>
</feature>
<organism evidence="2 3">
    <name type="scientific">Gossypium australe</name>
    <dbReference type="NCBI Taxonomy" id="47621"/>
    <lineage>
        <taxon>Eukaryota</taxon>
        <taxon>Viridiplantae</taxon>
        <taxon>Streptophyta</taxon>
        <taxon>Embryophyta</taxon>
        <taxon>Tracheophyta</taxon>
        <taxon>Spermatophyta</taxon>
        <taxon>Magnoliopsida</taxon>
        <taxon>eudicotyledons</taxon>
        <taxon>Gunneridae</taxon>
        <taxon>Pentapetalae</taxon>
        <taxon>rosids</taxon>
        <taxon>malvids</taxon>
        <taxon>Malvales</taxon>
        <taxon>Malvaceae</taxon>
        <taxon>Malvoideae</taxon>
        <taxon>Gossypium</taxon>
    </lineage>
</organism>
<dbReference type="EMBL" id="SMMG02000002">
    <property type="protein sequence ID" value="KAA3483597.1"/>
    <property type="molecule type" value="Genomic_DNA"/>
</dbReference>
<evidence type="ECO:0000313" key="2">
    <source>
        <dbReference type="EMBL" id="KAA3483597.1"/>
    </source>
</evidence>
<sequence length="203" mass="23421">MYDQKPSTVKTVQEDDKYQQLMDRLNCIKFTNSAQSVYGLDKPLFSYINNPTEDVNYVGNRGGNPYSNTYNPGWTDHLNLRWGGNQGGARAFTKLEDQMSQLMSMTGYTKRQIGTYIPSYTENNPRKEGKEQNAKVHPKKSQEIDQEPKPEEVTEPPTEPKEKVKEKAANIQVPFPSRLEEKQKWDDDEFVSFLNLFKTLNVN</sequence>
<proteinExistence type="predicted"/>
<comment type="caution">
    <text evidence="2">The sequence shown here is derived from an EMBL/GenBank/DDBJ whole genome shotgun (WGS) entry which is preliminary data.</text>
</comment>
<name>A0A5B6WRS0_9ROSI</name>
<reference evidence="3" key="1">
    <citation type="journal article" date="2019" name="Plant Biotechnol. J.">
        <title>Genome sequencing of the Australian wild diploid species Gossypium australe highlights disease resistance and delayed gland morphogenesis.</title>
        <authorList>
            <person name="Cai Y."/>
            <person name="Cai X."/>
            <person name="Wang Q."/>
            <person name="Wang P."/>
            <person name="Zhang Y."/>
            <person name="Cai C."/>
            <person name="Xu Y."/>
            <person name="Wang K."/>
            <person name="Zhou Z."/>
            <person name="Wang C."/>
            <person name="Geng S."/>
            <person name="Li B."/>
            <person name="Dong Q."/>
            <person name="Hou Y."/>
            <person name="Wang H."/>
            <person name="Ai P."/>
            <person name="Liu Z."/>
            <person name="Yi F."/>
            <person name="Sun M."/>
            <person name="An G."/>
            <person name="Cheng J."/>
            <person name="Zhang Y."/>
            <person name="Shi Q."/>
            <person name="Xie Y."/>
            <person name="Shi X."/>
            <person name="Chang Y."/>
            <person name="Huang F."/>
            <person name="Chen Y."/>
            <person name="Hong S."/>
            <person name="Mi L."/>
            <person name="Sun Q."/>
            <person name="Zhang L."/>
            <person name="Zhou B."/>
            <person name="Peng R."/>
            <person name="Zhang X."/>
            <person name="Liu F."/>
        </authorList>
    </citation>
    <scope>NUCLEOTIDE SEQUENCE [LARGE SCALE GENOMIC DNA]</scope>
    <source>
        <strain evidence="3">cv. PA1801</strain>
    </source>
</reference>
<evidence type="ECO:0000256" key="1">
    <source>
        <dbReference type="SAM" id="MobiDB-lite"/>
    </source>
</evidence>